<proteinExistence type="predicted"/>
<name>A0A8S5N857_9CAUD</name>
<reference evidence="1" key="1">
    <citation type="journal article" date="2021" name="Proc. Natl. Acad. Sci. U.S.A.">
        <title>A Catalog of Tens of Thousands of Viruses from Human Metagenomes Reveals Hidden Associations with Chronic Diseases.</title>
        <authorList>
            <person name="Tisza M.J."/>
            <person name="Buck C.B."/>
        </authorList>
    </citation>
    <scope>NUCLEOTIDE SEQUENCE</scope>
    <source>
        <strain evidence="1">Ct0dB2</strain>
    </source>
</reference>
<accession>A0A8S5N857</accession>
<sequence length="141" mass="16910">MLVEDKTKYCWVYDEIAGEPQGSIKDAILDYVDNEYNYGDFDALSREELLQTTIEIGHPYRYVPEIDGERVIWNVCDYDLDDEIEEWSDDYMKDVKNEHMDELSEELTKVFQAWEKRHGYDLKSWVVQETKPYRIGDYVKE</sequence>
<organism evidence="1">
    <name type="scientific">Podoviridae sp. ct0dB2</name>
    <dbReference type="NCBI Taxonomy" id="2826535"/>
    <lineage>
        <taxon>Viruses</taxon>
        <taxon>Duplodnaviria</taxon>
        <taxon>Heunggongvirae</taxon>
        <taxon>Uroviricota</taxon>
        <taxon>Caudoviricetes</taxon>
    </lineage>
</organism>
<evidence type="ECO:0000313" key="1">
    <source>
        <dbReference type="EMBL" id="DAD90849.1"/>
    </source>
</evidence>
<protein>
    <submittedName>
        <fullName evidence="1">Uncharacterized protein</fullName>
    </submittedName>
</protein>
<dbReference type="EMBL" id="BK015095">
    <property type="protein sequence ID" value="DAD90849.1"/>
    <property type="molecule type" value="Genomic_DNA"/>
</dbReference>